<dbReference type="GO" id="GO:0030663">
    <property type="term" value="C:COPI-coated vesicle membrane"/>
    <property type="evidence" value="ECO:0007669"/>
    <property type="project" value="UniProtKB-SubCell"/>
</dbReference>
<evidence type="ECO:0000256" key="2">
    <source>
        <dbReference type="ARBA" id="ARBA00022490"/>
    </source>
</evidence>
<feature type="compositionally biased region" description="Low complexity" evidence="6">
    <location>
        <begin position="370"/>
        <end position="380"/>
    </location>
</feature>
<dbReference type="GO" id="GO:0000045">
    <property type="term" value="P:autophagosome assembly"/>
    <property type="evidence" value="ECO:0007669"/>
    <property type="project" value="EnsemblFungi"/>
</dbReference>
<keyword evidence="9" id="KW-1185">Reference proteome</keyword>
<dbReference type="FunCoup" id="G8JTC0">
    <property type="interactions" value="1052"/>
</dbReference>
<dbReference type="Pfam" id="PF12783">
    <property type="entry name" value="Sec7-like_HUS"/>
    <property type="match status" value="1"/>
</dbReference>
<dbReference type="GO" id="GO:0005829">
    <property type="term" value="C:cytosol"/>
    <property type="evidence" value="ECO:0007669"/>
    <property type="project" value="EnsemblFungi"/>
</dbReference>
<dbReference type="Pfam" id="PF09324">
    <property type="entry name" value="Sec7-like_HDS"/>
    <property type="match status" value="1"/>
</dbReference>
<feature type="region of interest" description="Disordered" evidence="6">
    <location>
        <begin position="236"/>
        <end position="257"/>
    </location>
</feature>
<reference evidence="9" key="1">
    <citation type="journal article" date="2012" name="G3 (Bethesda)">
        <title>Pichia sorbitophila, an interspecies yeast hybrid reveals early steps of genome resolution following polyploidization.</title>
        <authorList>
            <person name="Leh Louis V."/>
            <person name="Despons L."/>
            <person name="Friedrich A."/>
            <person name="Martin T."/>
            <person name="Durrens P."/>
            <person name="Casaregola S."/>
            <person name="Neuveglise C."/>
            <person name="Fairhead C."/>
            <person name="Marck C."/>
            <person name="Cruz J.A."/>
            <person name="Straub M.L."/>
            <person name="Kugler V."/>
            <person name="Sacerdot C."/>
            <person name="Uzunov Z."/>
            <person name="Thierry A."/>
            <person name="Weiss S."/>
            <person name="Bleykasten C."/>
            <person name="De Montigny J."/>
            <person name="Jacques N."/>
            <person name="Jung P."/>
            <person name="Lemaire M."/>
            <person name="Mallet S."/>
            <person name="Morel G."/>
            <person name="Richard G.F."/>
            <person name="Sarkar A."/>
            <person name="Savel G."/>
            <person name="Schacherer J."/>
            <person name="Seret M.L."/>
            <person name="Talla E."/>
            <person name="Samson G."/>
            <person name="Jubin C."/>
            <person name="Poulain J."/>
            <person name="Vacherie B."/>
            <person name="Barbe V."/>
            <person name="Pelletier E."/>
            <person name="Sherman D.J."/>
            <person name="Westhof E."/>
            <person name="Weissenbach J."/>
            <person name="Baret P.V."/>
            <person name="Wincker P."/>
            <person name="Gaillardin C."/>
            <person name="Dujon B."/>
            <person name="Souciet J.L."/>
        </authorList>
    </citation>
    <scope>NUCLEOTIDE SEQUENCE [LARGE SCALE GENOMIC DNA]</scope>
    <source>
        <strain evidence="9">CBS 270.75 / DBVPG 7215 / KCTC 17166 / NRRL Y-17582</strain>
    </source>
</reference>
<dbReference type="PROSITE" id="PS50190">
    <property type="entry name" value="SEC7"/>
    <property type="match status" value="1"/>
</dbReference>
<feature type="domain" description="SEC7" evidence="7">
    <location>
        <begin position="740"/>
        <end position="927"/>
    </location>
</feature>
<evidence type="ECO:0000313" key="9">
    <source>
        <dbReference type="Proteomes" id="UP000006790"/>
    </source>
</evidence>
<feature type="region of interest" description="Disordered" evidence="6">
    <location>
        <begin position="45"/>
        <end position="103"/>
    </location>
</feature>
<dbReference type="STRING" id="931890.G8JTC0"/>
<comment type="subcellular location">
    <subcellularLocation>
        <location evidence="5">Cytoplasmic vesicle</location>
        <location evidence="5">COPI-coated vesicle membrane</location>
    </subcellularLocation>
</comment>
<dbReference type="RefSeq" id="XP_003646090.1">
    <property type="nucleotide sequence ID" value="XM_003646042.1"/>
</dbReference>
<evidence type="ECO:0000256" key="5">
    <source>
        <dbReference type="ARBA" id="ARBA00060451"/>
    </source>
</evidence>
<dbReference type="GO" id="GO:0032012">
    <property type="term" value="P:regulation of ARF protein signal transduction"/>
    <property type="evidence" value="ECO:0007669"/>
    <property type="project" value="InterPro"/>
</dbReference>
<dbReference type="InterPro" id="IPR046455">
    <property type="entry name" value="Sec7/BIG1-like_C"/>
</dbReference>
<dbReference type="FunFam" id="1.10.1000.11:FF:000003">
    <property type="entry name" value="Brefeldin A-inhibited guanine nucleotide-exchange protein 1"/>
    <property type="match status" value="1"/>
</dbReference>
<dbReference type="GO" id="GO:0005085">
    <property type="term" value="F:guanyl-nucleotide exchange factor activity"/>
    <property type="evidence" value="ECO:0007669"/>
    <property type="project" value="EnsemblFungi"/>
</dbReference>
<dbReference type="Gene3D" id="1.10.220.20">
    <property type="match status" value="1"/>
</dbReference>
<dbReference type="GO" id="GO:0005770">
    <property type="term" value="C:late endosome"/>
    <property type="evidence" value="ECO:0007669"/>
    <property type="project" value="EnsemblFungi"/>
</dbReference>
<dbReference type="Pfam" id="PF01369">
    <property type="entry name" value="Sec7"/>
    <property type="match status" value="1"/>
</dbReference>
<feature type="region of interest" description="Disordered" evidence="6">
    <location>
        <begin position="1"/>
        <end position="31"/>
    </location>
</feature>
<dbReference type="OMA" id="EVMCAYI"/>
<dbReference type="GO" id="GO:0140455">
    <property type="term" value="P:cytoplasm protein quality control"/>
    <property type="evidence" value="ECO:0007669"/>
    <property type="project" value="EnsemblFungi"/>
</dbReference>
<dbReference type="Proteomes" id="UP000006790">
    <property type="component" value="Chromosome 4"/>
</dbReference>
<keyword evidence="1" id="KW-0813">Transport</keyword>
<dbReference type="InterPro" id="IPR016024">
    <property type="entry name" value="ARM-type_fold"/>
</dbReference>
<feature type="compositionally biased region" description="Polar residues" evidence="6">
    <location>
        <begin position="237"/>
        <end position="254"/>
    </location>
</feature>
<protein>
    <recommendedName>
        <fullName evidence="7">SEC7 domain-containing protein</fullName>
    </recommendedName>
</protein>
<organism evidence="8 9">
    <name type="scientific">Eremothecium cymbalariae (strain CBS 270.75 / DBVPG 7215 / KCTC 17166 / NRRL Y-17582)</name>
    <name type="common">Yeast</name>
    <dbReference type="NCBI Taxonomy" id="931890"/>
    <lineage>
        <taxon>Eukaryota</taxon>
        <taxon>Fungi</taxon>
        <taxon>Dikarya</taxon>
        <taxon>Ascomycota</taxon>
        <taxon>Saccharomycotina</taxon>
        <taxon>Saccharomycetes</taxon>
        <taxon>Saccharomycetales</taxon>
        <taxon>Saccharomycetaceae</taxon>
        <taxon>Eremothecium</taxon>
    </lineage>
</organism>
<gene>
    <name evidence="8" type="ordered locus">Ecym_4206</name>
</gene>
<dbReference type="KEGG" id="erc:Ecym_4206"/>
<dbReference type="CDD" id="cd00171">
    <property type="entry name" value="Sec7"/>
    <property type="match status" value="1"/>
</dbReference>
<dbReference type="InterPro" id="IPR032629">
    <property type="entry name" value="DCB_dom"/>
</dbReference>
<dbReference type="PANTHER" id="PTHR10663:SF375">
    <property type="entry name" value="LD29171P"/>
    <property type="match status" value="1"/>
</dbReference>
<feature type="compositionally biased region" description="Basic and acidic residues" evidence="6">
    <location>
        <begin position="78"/>
        <end position="89"/>
    </location>
</feature>
<dbReference type="OrthoDB" id="18431at2759"/>
<dbReference type="GO" id="GO:0006891">
    <property type="term" value="P:intra-Golgi vesicle-mediated transport"/>
    <property type="evidence" value="ECO:0007669"/>
    <property type="project" value="EnsemblFungi"/>
</dbReference>
<name>G8JTC0_ERECY</name>
<dbReference type="InterPro" id="IPR032691">
    <property type="entry name" value="Mon2/Sec7/BIG1-like_HUS"/>
</dbReference>
<dbReference type="eggNOG" id="KOG0929">
    <property type="taxonomic scope" value="Eukaryota"/>
</dbReference>
<dbReference type="Pfam" id="PF16213">
    <property type="entry name" value="DCB"/>
    <property type="match status" value="1"/>
</dbReference>
<dbReference type="FunFam" id="1.10.220.20:FF:000002">
    <property type="entry name" value="Brefeldin A-inhibited guanine nucleotide-exchange protein 1"/>
    <property type="match status" value="1"/>
</dbReference>
<dbReference type="InterPro" id="IPR000904">
    <property type="entry name" value="Sec7_dom"/>
</dbReference>
<dbReference type="InterPro" id="IPR015403">
    <property type="entry name" value="Mon2/Sec7/BIG1-like_HDS"/>
</dbReference>
<evidence type="ECO:0000256" key="1">
    <source>
        <dbReference type="ARBA" id="ARBA00022448"/>
    </source>
</evidence>
<keyword evidence="3" id="KW-0653">Protein transport</keyword>
<keyword evidence="2" id="KW-0963">Cytoplasm</keyword>
<dbReference type="InterPro" id="IPR035999">
    <property type="entry name" value="Sec7_dom_sf"/>
</dbReference>
<keyword evidence="4" id="KW-0472">Membrane</keyword>
<dbReference type="HOGENOM" id="CLU_000691_1_1_1"/>
<dbReference type="EMBL" id="CP002500">
    <property type="protein sequence ID" value="AET39273.1"/>
    <property type="molecule type" value="Genomic_DNA"/>
</dbReference>
<dbReference type="GO" id="GO:0015031">
    <property type="term" value="P:protein transport"/>
    <property type="evidence" value="ECO:0007669"/>
    <property type="project" value="UniProtKB-KW"/>
</dbReference>
<dbReference type="InParanoid" id="G8JTC0"/>
<dbReference type="GeneID" id="11471257"/>
<evidence type="ECO:0000256" key="4">
    <source>
        <dbReference type="ARBA" id="ARBA00023136"/>
    </source>
</evidence>
<dbReference type="InterPro" id="IPR023394">
    <property type="entry name" value="Sec7_C_sf"/>
</dbReference>
<dbReference type="PANTHER" id="PTHR10663">
    <property type="entry name" value="GUANYL-NUCLEOTIDE EXCHANGE FACTOR"/>
    <property type="match status" value="1"/>
</dbReference>
<dbReference type="SMART" id="SM00222">
    <property type="entry name" value="Sec7"/>
    <property type="match status" value="1"/>
</dbReference>
<dbReference type="Gene3D" id="1.10.1000.11">
    <property type="entry name" value="Arf Nucleotide-binding Site Opener,domain 2"/>
    <property type="match status" value="1"/>
</dbReference>
<evidence type="ECO:0000313" key="8">
    <source>
        <dbReference type="EMBL" id="AET39273.1"/>
    </source>
</evidence>
<feature type="compositionally biased region" description="Basic and acidic residues" evidence="6">
    <location>
        <begin position="1"/>
        <end position="23"/>
    </location>
</feature>
<feature type="region of interest" description="Disordered" evidence="6">
    <location>
        <begin position="352"/>
        <end position="380"/>
    </location>
</feature>
<dbReference type="GO" id="GO:0005802">
    <property type="term" value="C:trans-Golgi network"/>
    <property type="evidence" value="ECO:0007669"/>
    <property type="project" value="EnsemblFungi"/>
</dbReference>
<evidence type="ECO:0000259" key="7">
    <source>
        <dbReference type="PROSITE" id="PS50190"/>
    </source>
</evidence>
<evidence type="ECO:0000256" key="6">
    <source>
        <dbReference type="SAM" id="MobiDB-lite"/>
    </source>
</evidence>
<sequence length="1877" mass="212866">MVEELKDVEGVSPHVKLEEHGKTSEAVGNKDVMLGRVKEDAISEVSLEEVSANQVSEEDGNGKEVSEEENVETTEAVLQKEEQEQKQEEQLEFEVSPADESLPAATEEVAVSELHINSKGTKNQNHHRSYSVMSLGPSDIKSTIQYVKAVLEGLHKMKLMQKHPSCDKLVEKTIKKLEDTLVQSNGNPQFLDSLVVFEALRACCRTKVPEIQISALDCLSKLFSFKALDETVLVNPPDSTASNDQTNVTNNNGITPPPRMKLVDAAMDTIVDCFDGEATDSKVELQVVRALASCILTDDPASNCHGASLLKAVRQIYNIFILSLSSSNQGIAQATLTQIVNTIFDRIKVVSPNPRSASRNSLKKDQSEAPTPTLEQTQQPLTLQNFETLNEEEVMQIDDNDNDNSTDQETSAASEQSLIVKDAFLVFRVMAKLSIKPLGDNMDMRSYGVRSKLLSLHIIHSIIRDHIDVFLSHSITISGKSQTSFVDSIKQYLCLALARNAASPISPVFEVTLDIMWLLISNLRSAFRREIPVFLTEIYFPISDLKTSTSHQKRYFLSIIQRLCNDPRTLIEFYLNYDCASNMPNVMESIVDYLTRLALTRVDITPSQRAYYDEQLSKPLATYNLSQLPLLSISNIVSSYPANQPLLFPVEFALKMTSLNCMVAVLRSLSSWAHKALGPATTLKTNNRVSVDSAFVDGKRSSTFSSLSCINNNSANNIANGDDESLHQSEASEEVDDPTQFENLKLRKTELQRCILLFNFKPKKGMEELLQKGFIKDKSPQVISKWLLNTSGLDLAAVGDYLGEGSDENIEILHAFVDALDFNGLTLVDALRLFLQKFRLPGEGQKIDRFMLKFAERYVDQNPSKFTSLTAYTLSYSIIMLNTDLHSTRIKNKMTLEEFINNNRGIDNGKDLPREFMIEVFNEIAANEIKLQSEQHQAMLAGDINPVQQQSAFAFFSGKDLEREAYMQVSKEISSKTELVFKNWDKSKPDHKVYYAASHFEHVRSIFETLWMSFLAALTPPFRDYNDLETTNICLEGLKISIKIAASFGIDYARTSFIGALIQFANLQNVQELQPKNVNAIIVLLEVAISEGNFFRESWKDVLIIASQVERLQLISKGVDGESVPDVTQARLANHRSSFDSTRSTSMSFFERWTKKSTPIEIAQEKHHNQTLSPEIYKYISSSKLVVLIDRIFTNSAKLSAQGILDFIKALIQVSREEIESSQDAATPRMFSLQKMVDVCYYNMDRIRLEWSPLWAVMGEAFNWTATNSNLAVVFFAIDSLRQLSIRFLDIEELPGFEFQHDFLKPFQHIVANTTNTDVQEMCMECFHIFILTKCDKIRSGWKPILESLQYCAKSSKESVVMKTYQLVTVDIMKDHFESVFVQEDAFAELVGVLREITKNKKFQKLSLHALKSMKKVYQQVAVICFKKNSAHLLHTKDMFEDIWFPVLYSFNDTIMTAEDLEVRSRALNFMFDALVEYGGDFGEAFWMQICNRLLFPIFGVLSRHWEVNQFNSHDDLSVWLSTTLIQALRNMVALFTHYFESLNQMVGGFLDLLVSCICQENDTIARIGRSCLQQLILQNMTKFKENHWEKITGSFSKLFELTTATELFDYDPLKRGRQASTDGPDTTVSPDIDKEVERAQREENSVDVGNDTTDVEKSVKRLVRTKSSEDIRHRISVKNAIVVKCVLQLLMIESLSELFSDEKFINSIPLPQAIQLTNLLETSYEFARDFNDDFDLRNRLVNSRIVDKIPNLMKQETSSAAVLIDILFKLYLNDESASTETKENLLKRLLSNCTQIISRYIALDEGTMERTISTWRPVIVEILLGYYEFDDDDFKKNSLAVYNLVLQILDKPCPTELRNAIRIFLSRIGELYLSID</sequence>
<dbReference type="Pfam" id="PF20252">
    <property type="entry name" value="BIG2_C"/>
    <property type="match status" value="1"/>
</dbReference>
<proteinExistence type="predicted"/>
<evidence type="ECO:0000256" key="3">
    <source>
        <dbReference type="ARBA" id="ARBA00022927"/>
    </source>
</evidence>
<accession>G8JTC0</accession>
<dbReference type="SUPFAM" id="SSF48425">
    <property type="entry name" value="Sec7 domain"/>
    <property type="match status" value="1"/>
</dbReference>
<dbReference type="GO" id="GO:0006888">
    <property type="term" value="P:endoplasmic reticulum to Golgi vesicle-mediated transport"/>
    <property type="evidence" value="ECO:0007669"/>
    <property type="project" value="EnsemblFungi"/>
</dbReference>
<dbReference type="SUPFAM" id="SSF48371">
    <property type="entry name" value="ARM repeat"/>
    <property type="match status" value="2"/>
</dbReference>